<accession>A0A5J4LHK3</accession>
<sequence>MEQSDAPAGRPSPPGAEPAELAGRLRAVIQQLLPLLRGRQRHRNLTPSRTAALAALAAHGPLRISELAARMNIALSTTSRMVDLLDTCGWIARRPDPADQRASLISLSADGLALLRAVRRETTGVLRERIALLPPDRQRLLHEALPALEELVEGEQPPPRGEPSRPDRPRGAGGARGGDGTL</sequence>
<dbReference type="InterPro" id="IPR000835">
    <property type="entry name" value="HTH_MarR-typ"/>
</dbReference>
<feature type="domain" description="HTH marR-type" evidence="2">
    <location>
        <begin position="18"/>
        <end position="150"/>
    </location>
</feature>
<feature type="region of interest" description="Disordered" evidence="1">
    <location>
        <begin position="145"/>
        <end position="182"/>
    </location>
</feature>
<evidence type="ECO:0000256" key="1">
    <source>
        <dbReference type="SAM" id="MobiDB-lite"/>
    </source>
</evidence>
<comment type="caution">
    <text evidence="3">The sequence shown here is derived from an EMBL/GenBank/DDBJ whole genome shotgun (WGS) entry which is preliminary data.</text>
</comment>
<gene>
    <name evidence="3" type="ORF">San01_26350</name>
</gene>
<dbReference type="RefSeq" id="WP_152104515.1">
    <property type="nucleotide sequence ID" value="NZ_BLAG01000007.1"/>
</dbReference>
<proteinExistence type="predicted"/>
<feature type="compositionally biased region" description="Gly residues" evidence="1">
    <location>
        <begin position="171"/>
        <end position="182"/>
    </location>
</feature>
<dbReference type="Proteomes" id="UP000325598">
    <property type="component" value="Unassembled WGS sequence"/>
</dbReference>
<dbReference type="InterPro" id="IPR036390">
    <property type="entry name" value="WH_DNA-bd_sf"/>
</dbReference>
<dbReference type="SUPFAM" id="SSF46785">
    <property type="entry name" value="Winged helix' DNA-binding domain"/>
    <property type="match status" value="1"/>
</dbReference>
<dbReference type="GO" id="GO:0003700">
    <property type="term" value="F:DNA-binding transcription factor activity"/>
    <property type="evidence" value="ECO:0007669"/>
    <property type="project" value="InterPro"/>
</dbReference>
<evidence type="ECO:0000259" key="2">
    <source>
        <dbReference type="PROSITE" id="PS50995"/>
    </source>
</evidence>
<dbReference type="GeneID" id="96755485"/>
<dbReference type="OrthoDB" id="4311144at2"/>
<keyword evidence="4" id="KW-1185">Reference proteome</keyword>
<dbReference type="InterPro" id="IPR052526">
    <property type="entry name" value="HTH-type_Bedaq_tolerance"/>
</dbReference>
<dbReference type="PRINTS" id="PR00598">
    <property type="entry name" value="HTHMARR"/>
</dbReference>
<protein>
    <recommendedName>
        <fullName evidence="2">HTH marR-type domain-containing protein</fullName>
    </recommendedName>
</protein>
<name>A0A5J4LHK3_9ACTN</name>
<dbReference type="Gene3D" id="1.10.10.10">
    <property type="entry name" value="Winged helix-like DNA-binding domain superfamily/Winged helix DNA-binding domain"/>
    <property type="match status" value="1"/>
</dbReference>
<dbReference type="InterPro" id="IPR036388">
    <property type="entry name" value="WH-like_DNA-bd_sf"/>
</dbReference>
<evidence type="ECO:0000313" key="4">
    <source>
        <dbReference type="Proteomes" id="UP000325598"/>
    </source>
</evidence>
<dbReference type="AlphaFoldDB" id="A0A5J4LHK3"/>
<dbReference type="EMBL" id="BLAG01000007">
    <property type="protein sequence ID" value="GES30148.1"/>
    <property type="molecule type" value="Genomic_DNA"/>
</dbReference>
<organism evidence="3 4">
    <name type="scientific">Streptomyces angustmyceticus</name>
    <dbReference type="NCBI Taxonomy" id="285578"/>
    <lineage>
        <taxon>Bacteria</taxon>
        <taxon>Bacillati</taxon>
        <taxon>Actinomycetota</taxon>
        <taxon>Actinomycetes</taxon>
        <taxon>Kitasatosporales</taxon>
        <taxon>Streptomycetaceae</taxon>
        <taxon>Streptomyces</taxon>
    </lineage>
</organism>
<reference evidence="3 4" key="1">
    <citation type="submission" date="2019-10" db="EMBL/GenBank/DDBJ databases">
        <title>Whole genome shotgun sequence of Streptomyces angustmyceticus NBRC 3934.</title>
        <authorList>
            <person name="Hosoyama A."/>
            <person name="Ichikawa N."/>
            <person name="Kimura A."/>
            <person name="Kitahashi Y."/>
            <person name="Komaki H."/>
            <person name="Uohara A."/>
        </authorList>
    </citation>
    <scope>NUCLEOTIDE SEQUENCE [LARGE SCALE GENOMIC DNA]</scope>
    <source>
        <strain evidence="3 4">NBRC 3934</strain>
    </source>
</reference>
<evidence type="ECO:0000313" key="3">
    <source>
        <dbReference type="EMBL" id="GES30148.1"/>
    </source>
</evidence>
<dbReference type="PANTHER" id="PTHR39515">
    <property type="entry name" value="CONSERVED PROTEIN"/>
    <property type="match status" value="1"/>
</dbReference>
<dbReference type="SMART" id="SM00347">
    <property type="entry name" value="HTH_MARR"/>
    <property type="match status" value="1"/>
</dbReference>
<dbReference type="Pfam" id="PF01047">
    <property type="entry name" value="MarR"/>
    <property type="match status" value="1"/>
</dbReference>
<dbReference type="PANTHER" id="PTHR39515:SF2">
    <property type="entry name" value="HTH-TYPE TRANSCRIPTIONAL REGULATOR RV0880"/>
    <property type="match status" value="1"/>
</dbReference>
<dbReference type="PROSITE" id="PS50995">
    <property type="entry name" value="HTH_MARR_2"/>
    <property type="match status" value="1"/>
</dbReference>